<comment type="cofactor">
    <cofactor evidence="1">
        <name>Mg(2+)</name>
        <dbReference type="ChEBI" id="CHEBI:18420"/>
    </cofactor>
    <text evidence="1">Binds 2 magnesium ions per subunit.</text>
</comment>
<accession>A0A814LPC0</accession>
<dbReference type="SUPFAM" id="SSF101478">
    <property type="entry name" value="ADP-ribosylglycohydrolase"/>
    <property type="match status" value="1"/>
</dbReference>
<protein>
    <recommendedName>
        <fullName evidence="5">ADP-ribosylglycohydrolase</fullName>
    </recommendedName>
</protein>
<dbReference type="InterPro" id="IPR036705">
    <property type="entry name" value="Ribosyl_crysJ1_sf"/>
</dbReference>
<feature type="binding site" evidence="1">
    <location>
        <position position="310"/>
    </location>
    <ligand>
        <name>Mg(2+)</name>
        <dbReference type="ChEBI" id="CHEBI:18420"/>
        <label>1</label>
    </ligand>
</feature>
<dbReference type="Proteomes" id="UP000681722">
    <property type="component" value="Unassembled WGS sequence"/>
</dbReference>
<dbReference type="GO" id="GO:0046872">
    <property type="term" value="F:metal ion binding"/>
    <property type="evidence" value="ECO:0007669"/>
    <property type="project" value="UniProtKB-KW"/>
</dbReference>
<dbReference type="AlphaFoldDB" id="A0A814LPC0"/>
<dbReference type="PANTHER" id="PTHR16222">
    <property type="entry name" value="ADP-RIBOSYLGLYCOHYDROLASE"/>
    <property type="match status" value="1"/>
</dbReference>
<name>A0A814LPC0_9BILA</name>
<dbReference type="OrthoDB" id="410104at2759"/>
<evidence type="ECO:0000313" key="2">
    <source>
        <dbReference type="EMBL" id="CAF1068968.1"/>
    </source>
</evidence>
<proteinExistence type="predicted"/>
<dbReference type="Gene3D" id="1.10.4080.10">
    <property type="entry name" value="ADP-ribosylation/Crystallin J1"/>
    <property type="match status" value="1"/>
</dbReference>
<dbReference type="InterPro" id="IPR005502">
    <property type="entry name" value="Ribosyl_crysJ1"/>
</dbReference>
<dbReference type="Proteomes" id="UP000663829">
    <property type="component" value="Unassembled WGS sequence"/>
</dbReference>
<evidence type="ECO:0000313" key="4">
    <source>
        <dbReference type="Proteomes" id="UP000663829"/>
    </source>
</evidence>
<feature type="binding site" evidence="1">
    <location>
        <position position="84"/>
    </location>
    <ligand>
        <name>Mg(2+)</name>
        <dbReference type="ChEBI" id="CHEBI:18420"/>
        <label>1</label>
    </ligand>
</feature>
<keyword evidence="1" id="KW-0479">Metal-binding</keyword>
<comment type="caution">
    <text evidence="2">The sequence shown here is derived from an EMBL/GenBank/DDBJ whole genome shotgun (WGS) entry which is preliminary data.</text>
</comment>
<dbReference type="PANTHER" id="PTHR16222:SF12">
    <property type="entry name" value="ADP-RIBOSYLGLYCOHYDROLASE-RELATED"/>
    <property type="match status" value="1"/>
</dbReference>
<feature type="binding site" evidence="1">
    <location>
        <position position="85"/>
    </location>
    <ligand>
        <name>Mg(2+)</name>
        <dbReference type="ChEBI" id="CHEBI:18420"/>
        <label>1</label>
    </ligand>
</feature>
<feature type="binding site" evidence="1">
    <location>
        <position position="308"/>
    </location>
    <ligand>
        <name>Mg(2+)</name>
        <dbReference type="ChEBI" id="CHEBI:18420"/>
        <label>1</label>
    </ligand>
</feature>
<evidence type="ECO:0000313" key="3">
    <source>
        <dbReference type="EMBL" id="CAF3836317.1"/>
    </source>
</evidence>
<feature type="binding site" evidence="1">
    <location>
        <position position="86"/>
    </location>
    <ligand>
        <name>Mg(2+)</name>
        <dbReference type="ChEBI" id="CHEBI:18420"/>
        <label>1</label>
    </ligand>
</feature>
<sequence length="332" mass="36550">MAENANTPWLDIRGKTPDEMPRKAPVYNCDHQVHDKILGSMFGMATGDAVGACVEFRPHSFMVQNPVDDLRGGGTWGLNAGQWTDDTSMALCLAASLIAKHGFNAYDQLVRYKWWYRDGYMSSTGRCFDIGKASSDSIEEFARRQQTFAQNNDISNKHIDYLSERAAGNGALMRLAPVPLFFWRSPPDAINFAGQSALLTHGDIRAADACRYYAALICAALHGYSKPGLLSKTFYLGRCRDGWFGKKLLLNEIVEIAEGSYKQPRGYDDGIRAGGYILKALQAALWAFWCDGESFEKGVLLAVNLGDDTDTVAAIYGQLAGAVYVLVLVLAR</sequence>
<organism evidence="2 4">
    <name type="scientific">Didymodactylos carnosus</name>
    <dbReference type="NCBI Taxonomy" id="1234261"/>
    <lineage>
        <taxon>Eukaryota</taxon>
        <taxon>Metazoa</taxon>
        <taxon>Spiralia</taxon>
        <taxon>Gnathifera</taxon>
        <taxon>Rotifera</taxon>
        <taxon>Eurotatoria</taxon>
        <taxon>Bdelloidea</taxon>
        <taxon>Philodinida</taxon>
        <taxon>Philodinidae</taxon>
        <taxon>Didymodactylos</taxon>
    </lineage>
</organism>
<dbReference type="EMBL" id="CAJNOQ010004665">
    <property type="protein sequence ID" value="CAF1068968.1"/>
    <property type="molecule type" value="Genomic_DNA"/>
</dbReference>
<dbReference type="InterPro" id="IPR050792">
    <property type="entry name" value="ADP-ribosylglycohydrolase"/>
</dbReference>
<reference evidence="2" key="1">
    <citation type="submission" date="2021-02" db="EMBL/GenBank/DDBJ databases">
        <authorList>
            <person name="Nowell W R."/>
        </authorList>
    </citation>
    <scope>NUCLEOTIDE SEQUENCE</scope>
</reference>
<gene>
    <name evidence="2" type="ORF">GPM918_LOCUS17173</name>
    <name evidence="3" type="ORF">SRO942_LOCUS17172</name>
</gene>
<dbReference type="EMBL" id="CAJOBC010004665">
    <property type="protein sequence ID" value="CAF3836317.1"/>
    <property type="molecule type" value="Genomic_DNA"/>
</dbReference>
<evidence type="ECO:0008006" key="5">
    <source>
        <dbReference type="Google" id="ProtNLM"/>
    </source>
</evidence>
<dbReference type="Pfam" id="PF03747">
    <property type="entry name" value="ADP_ribosyl_GH"/>
    <property type="match status" value="1"/>
</dbReference>
<evidence type="ECO:0000256" key="1">
    <source>
        <dbReference type="PIRSR" id="PIRSR605502-1"/>
    </source>
</evidence>
<keyword evidence="4" id="KW-1185">Reference proteome</keyword>
<feature type="binding site" evidence="1">
    <location>
        <position position="311"/>
    </location>
    <ligand>
        <name>Mg(2+)</name>
        <dbReference type="ChEBI" id="CHEBI:18420"/>
        <label>1</label>
    </ligand>
</feature>
<keyword evidence="1" id="KW-0460">Magnesium</keyword>